<dbReference type="Pfam" id="PF13449">
    <property type="entry name" value="Phytase-like"/>
    <property type="match status" value="1"/>
</dbReference>
<organism evidence="2 3">
    <name type="scientific">Devosia nitrariae</name>
    <dbReference type="NCBI Taxonomy" id="2071872"/>
    <lineage>
        <taxon>Bacteria</taxon>
        <taxon>Pseudomonadati</taxon>
        <taxon>Pseudomonadota</taxon>
        <taxon>Alphaproteobacteria</taxon>
        <taxon>Hyphomicrobiales</taxon>
        <taxon>Devosiaceae</taxon>
        <taxon>Devosia</taxon>
    </lineage>
</organism>
<keyword evidence="3" id="KW-1185">Reference proteome</keyword>
<gene>
    <name evidence="2" type="ORF">GCM10010862_13960</name>
</gene>
<evidence type="ECO:0000313" key="2">
    <source>
        <dbReference type="EMBL" id="GLQ54137.1"/>
    </source>
</evidence>
<protein>
    <recommendedName>
        <fullName evidence="1">Phytase-like domain-containing protein</fullName>
    </recommendedName>
</protein>
<dbReference type="EMBL" id="BSNS01000007">
    <property type="protein sequence ID" value="GLQ54137.1"/>
    <property type="molecule type" value="Genomic_DNA"/>
</dbReference>
<evidence type="ECO:0000259" key="1">
    <source>
        <dbReference type="Pfam" id="PF13449"/>
    </source>
</evidence>
<accession>A0ABQ5W231</accession>
<reference evidence="3" key="1">
    <citation type="journal article" date="2019" name="Int. J. Syst. Evol. Microbiol.">
        <title>The Global Catalogue of Microorganisms (GCM) 10K type strain sequencing project: providing services to taxonomists for standard genome sequencing and annotation.</title>
        <authorList>
            <consortium name="The Broad Institute Genomics Platform"/>
            <consortium name="The Broad Institute Genome Sequencing Center for Infectious Disease"/>
            <person name="Wu L."/>
            <person name="Ma J."/>
        </authorList>
    </citation>
    <scope>NUCLEOTIDE SEQUENCE [LARGE SCALE GENOMIC DNA]</scope>
    <source>
        <strain evidence="3">NBRC 112416</strain>
    </source>
</reference>
<comment type="caution">
    <text evidence="2">The sequence shown here is derived from an EMBL/GenBank/DDBJ whole genome shotgun (WGS) entry which is preliminary data.</text>
</comment>
<dbReference type="InterPro" id="IPR014567">
    <property type="entry name" value="UCP031900"/>
</dbReference>
<name>A0ABQ5W231_9HYPH</name>
<feature type="domain" description="Phytase-like" evidence="1">
    <location>
        <begin position="7"/>
        <end position="262"/>
    </location>
</feature>
<dbReference type="Proteomes" id="UP001156691">
    <property type="component" value="Unassembled WGS sequence"/>
</dbReference>
<dbReference type="PIRSF" id="PIRSF031900">
    <property type="entry name" value="UCP031900"/>
    <property type="match status" value="1"/>
</dbReference>
<proteinExistence type="predicted"/>
<evidence type="ECO:0000313" key="3">
    <source>
        <dbReference type="Proteomes" id="UP001156691"/>
    </source>
</evidence>
<dbReference type="InterPro" id="IPR027372">
    <property type="entry name" value="Phytase-like_dom"/>
</dbReference>
<sequence length="277" mass="29477">MISRDDAFGGFSGIGFVSPAHHLVMVSDRGNFVSGQLIYDDAGHPLALIGVEVEAIQNSQGAPLPRAFSRDAEALDVIYRDGRPAALRVGYENLTRVADFALSGNRPGGPAREIPIPDWLAGTRTNQSLESVCIAPPASPIAGSTLLLTEGVTDRNGDHVGWFLGNRDKGPVTFRGTLDLSPSDCAFLPNGDLLVLERGTGMLSFTMALRRVPATKVRPDTLMEGEVLLSAAGSGIDNMEGIAVHTAPGGETRITLVSDDNFNGWQRNLLLEFALAR</sequence>